<keyword evidence="2" id="KW-1185">Reference proteome</keyword>
<evidence type="ECO:0000313" key="2">
    <source>
        <dbReference type="Proteomes" id="UP001482620"/>
    </source>
</evidence>
<protein>
    <submittedName>
        <fullName evidence="1">Uncharacterized protein</fullName>
    </submittedName>
</protein>
<sequence length="110" mass="12130">MINKARDLQGASSYSCDSQLELNKCLLKAAPQLSYSLTTSCLNQSLIGFTGAVYHHYKVKQPRSCSVCTFISCFSETGLLHIHHKKATIHTNACGQVAISKKAQEMFLFS</sequence>
<comment type="caution">
    <text evidence="1">The sequence shown here is derived from an EMBL/GenBank/DDBJ whole genome shotgun (WGS) entry which is preliminary data.</text>
</comment>
<organism evidence="1 2">
    <name type="scientific">Ilyodon furcidens</name>
    <name type="common">goldbreast splitfin</name>
    <dbReference type="NCBI Taxonomy" id="33524"/>
    <lineage>
        <taxon>Eukaryota</taxon>
        <taxon>Metazoa</taxon>
        <taxon>Chordata</taxon>
        <taxon>Craniata</taxon>
        <taxon>Vertebrata</taxon>
        <taxon>Euteleostomi</taxon>
        <taxon>Actinopterygii</taxon>
        <taxon>Neopterygii</taxon>
        <taxon>Teleostei</taxon>
        <taxon>Neoteleostei</taxon>
        <taxon>Acanthomorphata</taxon>
        <taxon>Ovalentaria</taxon>
        <taxon>Atherinomorphae</taxon>
        <taxon>Cyprinodontiformes</taxon>
        <taxon>Goodeidae</taxon>
        <taxon>Ilyodon</taxon>
    </lineage>
</organism>
<dbReference type="Proteomes" id="UP001482620">
    <property type="component" value="Unassembled WGS sequence"/>
</dbReference>
<name>A0ABV0T433_9TELE</name>
<reference evidence="1 2" key="1">
    <citation type="submission" date="2021-06" db="EMBL/GenBank/DDBJ databases">
        <authorList>
            <person name="Palmer J.M."/>
        </authorList>
    </citation>
    <scope>NUCLEOTIDE SEQUENCE [LARGE SCALE GENOMIC DNA]</scope>
    <source>
        <strain evidence="2">if_2019</strain>
        <tissue evidence="1">Muscle</tissue>
    </source>
</reference>
<proteinExistence type="predicted"/>
<gene>
    <name evidence="1" type="ORF">ILYODFUR_034650</name>
</gene>
<accession>A0ABV0T433</accession>
<evidence type="ECO:0000313" key="1">
    <source>
        <dbReference type="EMBL" id="MEQ2227135.1"/>
    </source>
</evidence>
<dbReference type="EMBL" id="JAHRIQ010017893">
    <property type="protein sequence ID" value="MEQ2227135.1"/>
    <property type="molecule type" value="Genomic_DNA"/>
</dbReference>